<organism evidence="6 7">
    <name type="scientific">Lysinibacillus macroides</name>
    <dbReference type="NCBI Taxonomy" id="33935"/>
    <lineage>
        <taxon>Bacteria</taxon>
        <taxon>Bacillati</taxon>
        <taxon>Bacillota</taxon>
        <taxon>Bacilli</taxon>
        <taxon>Bacillales</taxon>
        <taxon>Bacillaceae</taxon>
        <taxon>Lysinibacillus</taxon>
    </lineage>
</organism>
<dbReference type="GO" id="GO:0004177">
    <property type="term" value="F:aminopeptidase activity"/>
    <property type="evidence" value="ECO:0007669"/>
    <property type="project" value="UniProtKB-KW"/>
</dbReference>
<feature type="domain" description="Creatinase N-terminal" evidence="5">
    <location>
        <begin position="5"/>
        <end position="135"/>
    </location>
</feature>
<evidence type="ECO:0000256" key="2">
    <source>
        <dbReference type="ARBA" id="ARBA00008766"/>
    </source>
</evidence>
<evidence type="ECO:0000256" key="3">
    <source>
        <dbReference type="ARBA" id="ARBA00022801"/>
    </source>
</evidence>
<dbReference type="InterPro" id="IPR029149">
    <property type="entry name" value="Creatin/AminoP/Spt16_N"/>
</dbReference>
<dbReference type="STRING" id="33935.ADM90_09000"/>
<dbReference type="OrthoDB" id="9806388at2"/>
<dbReference type="PATRIC" id="fig|33935.3.peg.1276"/>
<evidence type="ECO:0000259" key="4">
    <source>
        <dbReference type="Pfam" id="PF00557"/>
    </source>
</evidence>
<dbReference type="EMBL" id="LGCI01000005">
    <property type="protein sequence ID" value="KOY83390.1"/>
    <property type="molecule type" value="Genomic_DNA"/>
</dbReference>
<dbReference type="Pfam" id="PF00557">
    <property type="entry name" value="Peptidase_M24"/>
    <property type="match status" value="1"/>
</dbReference>
<keyword evidence="6" id="KW-0031">Aminopeptidase</keyword>
<comment type="caution">
    <text evidence="6">The sequence shown here is derived from an EMBL/GenBank/DDBJ whole genome shotgun (WGS) entry which is preliminary data.</text>
</comment>
<keyword evidence="6" id="KW-0645">Protease</keyword>
<reference evidence="6 7" key="1">
    <citation type="submission" date="2015-07" db="EMBL/GenBank/DDBJ databases">
        <title>Genome sequencing project for genomic taxonomy and phylogenomics of Bacillus-like bacteria.</title>
        <authorList>
            <person name="Liu B."/>
            <person name="Wang J."/>
            <person name="Zhu Y."/>
            <person name="Liu G."/>
            <person name="Chen Q."/>
            <person name="Chen Z."/>
            <person name="Che J."/>
            <person name="Ge C."/>
            <person name="Shi H."/>
            <person name="Pan Z."/>
            <person name="Liu X."/>
        </authorList>
    </citation>
    <scope>NUCLEOTIDE SEQUENCE [LARGE SCALE GENOMIC DNA]</scope>
    <source>
        <strain evidence="6 7">DSM 54</strain>
    </source>
</reference>
<dbReference type="Proteomes" id="UP000037977">
    <property type="component" value="Unassembled WGS sequence"/>
</dbReference>
<dbReference type="SUPFAM" id="SSF53092">
    <property type="entry name" value="Creatinase/prolidase N-terminal domain"/>
    <property type="match status" value="1"/>
</dbReference>
<dbReference type="InterPro" id="IPR050659">
    <property type="entry name" value="Peptidase_M24B"/>
</dbReference>
<dbReference type="AlphaFoldDB" id="A0A0M9DMH0"/>
<sequence length="362" mass="40470">MFQQRREQLVSRIKQQQIDGAILVPGANMYYFTGLQLKQSERLTFAMITANNQLYFLVPQVEVNKVDTSNGGTIFYYSDEEGPAQTLEQLTRELGKLQTIAIEYDSMRVKEQRAIEKLTYQSICDIGASIRELRMAKDPHEIQLMRQAVKIVEDSLEAILPTIQAGVSEMDIAAQLEYEMRRRGSEGTPFGTIVASGYRGALPHGRASTKKIEKGELIVLDFGSIYQGYVADITRTVALGDISPTLKNMYQLVKQANEAAIAAIKPGMTAHQIDTIARDVINNEGYGQYFSHRLGHGIGLSAHEEPYLMQQNELVLTAGMTFTVEPGIYVKDIGGVRIEDNLLVTENGYENLMTYSKELIIL</sequence>
<name>A0A0M9DMH0_9BACI</name>
<dbReference type="InterPro" id="IPR000994">
    <property type="entry name" value="Pept_M24"/>
</dbReference>
<comment type="similarity">
    <text evidence="2">Belongs to the peptidase M24B family.</text>
</comment>
<dbReference type="CDD" id="cd01092">
    <property type="entry name" value="APP-like"/>
    <property type="match status" value="1"/>
</dbReference>
<evidence type="ECO:0000259" key="5">
    <source>
        <dbReference type="Pfam" id="PF01321"/>
    </source>
</evidence>
<dbReference type="RefSeq" id="WP_053994633.1">
    <property type="nucleotide sequence ID" value="NZ_CP065643.1"/>
</dbReference>
<comment type="cofactor">
    <cofactor evidence="1">
        <name>Mn(2+)</name>
        <dbReference type="ChEBI" id="CHEBI:29035"/>
    </cofactor>
</comment>
<dbReference type="Gene3D" id="3.40.350.10">
    <property type="entry name" value="Creatinase/prolidase N-terminal domain"/>
    <property type="match status" value="1"/>
</dbReference>
<feature type="domain" description="Peptidase M24" evidence="4">
    <location>
        <begin position="144"/>
        <end position="346"/>
    </location>
</feature>
<protein>
    <submittedName>
        <fullName evidence="6">Xaa-Pro aminopeptidase</fullName>
    </submittedName>
</protein>
<gene>
    <name evidence="6" type="ORF">ADM90_09000</name>
</gene>
<dbReference type="Gene3D" id="3.90.230.10">
    <property type="entry name" value="Creatinase/methionine aminopeptidase superfamily"/>
    <property type="match status" value="1"/>
</dbReference>
<evidence type="ECO:0000313" key="7">
    <source>
        <dbReference type="Proteomes" id="UP000037977"/>
    </source>
</evidence>
<dbReference type="PANTHER" id="PTHR46112">
    <property type="entry name" value="AMINOPEPTIDASE"/>
    <property type="match status" value="1"/>
</dbReference>
<dbReference type="InterPro" id="IPR036005">
    <property type="entry name" value="Creatinase/aminopeptidase-like"/>
</dbReference>
<dbReference type="FunFam" id="3.90.230.10:FF:000014">
    <property type="entry name" value="Aminopeptidase P family protein"/>
    <property type="match status" value="1"/>
</dbReference>
<evidence type="ECO:0000256" key="1">
    <source>
        <dbReference type="ARBA" id="ARBA00001936"/>
    </source>
</evidence>
<dbReference type="InterPro" id="IPR000587">
    <property type="entry name" value="Creatinase_N"/>
</dbReference>
<accession>A0A0M9DMH0</accession>
<dbReference type="Pfam" id="PF01321">
    <property type="entry name" value="Creatinase_N"/>
    <property type="match status" value="1"/>
</dbReference>
<dbReference type="SUPFAM" id="SSF55920">
    <property type="entry name" value="Creatinase/aminopeptidase"/>
    <property type="match status" value="1"/>
</dbReference>
<keyword evidence="3" id="KW-0378">Hydrolase</keyword>
<dbReference type="PANTHER" id="PTHR46112:SF2">
    <property type="entry name" value="XAA-PRO AMINOPEPTIDASE P-RELATED"/>
    <property type="match status" value="1"/>
</dbReference>
<keyword evidence="7" id="KW-1185">Reference proteome</keyword>
<proteinExistence type="inferred from homology"/>
<evidence type="ECO:0000313" key="6">
    <source>
        <dbReference type="EMBL" id="KOY83390.1"/>
    </source>
</evidence>